<dbReference type="EMBL" id="CP054929">
    <property type="protein sequence ID" value="QKW51994.1"/>
    <property type="molecule type" value="Genomic_DNA"/>
</dbReference>
<dbReference type="Gene3D" id="2.120.10.10">
    <property type="match status" value="1"/>
</dbReference>
<dbReference type="GO" id="GO:0009313">
    <property type="term" value="P:oligosaccharide catabolic process"/>
    <property type="evidence" value="ECO:0007669"/>
    <property type="project" value="TreeGrafter"/>
</dbReference>
<dbReference type="EC" id="3.2.1.18" evidence="3"/>
<proteinExistence type="inferred from homology"/>
<reference evidence="5 6" key="1">
    <citation type="submission" date="2020-06" db="EMBL/GenBank/DDBJ databases">
        <title>Genome mining for natural products.</title>
        <authorList>
            <person name="Zhang B."/>
            <person name="Shi J."/>
            <person name="Ge H."/>
        </authorList>
    </citation>
    <scope>NUCLEOTIDE SEQUENCE [LARGE SCALE GENOMIC DNA]</scope>
    <source>
        <strain evidence="5 6">NA00687</strain>
    </source>
</reference>
<dbReference type="GO" id="GO:0016020">
    <property type="term" value="C:membrane"/>
    <property type="evidence" value="ECO:0007669"/>
    <property type="project" value="TreeGrafter"/>
</dbReference>
<dbReference type="InterPro" id="IPR036278">
    <property type="entry name" value="Sialidase_sf"/>
</dbReference>
<dbReference type="Proteomes" id="UP000509303">
    <property type="component" value="Chromosome"/>
</dbReference>
<evidence type="ECO:0000259" key="4">
    <source>
        <dbReference type="Pfam" id="PF13088"/>
    </source>
</evidence>
<name>A0A7H8NC40_9ACTN</name>
<dbReference type="PANTHER" id="PTHR10628:SF30">
    <property type="entry name" value="EXO-ALPHA-SIALIDASE"/>
    <property type="match status" value="1"/>
</dbReference>
<evidence type="ECO:0000256" key="3">
    <source>
        <dbReference type="ARBA" id="ARBA00012733"/>
    </source>
</evidence>
<evidence type="ECO:0000256" key="1">
    <source>
        <dbReference type="ARBA" id="ARBA00000427"/>
    </source>
</evidence>
<protein>
    <recommendedName>
        <fullName evidence="3">exo-alpha-sialidase</fullName>
        <ecNumber evidence="3">3.2.1.18</ecNumber>
    </recommendedName>
</protein>
<evidence type="ECO:0000256" key="2">
    <source>
        <dbReference type="ARBA" id="ARBA00009348"/>
    </source>
</evidence>
<dbReference type="Pfam" id="PF13088">
    <property type="entry name" value="BNR_2"/>
    <property type="match status" value="1"/>
</dbReference>
<accession>A0A7H8NC40</accession>
<dbReference type="GO" id="GO:0006689">
    <property type="term" value="P:ganglioside catabolic process"/>
    <property type="evidence" value="ECO:0007669"/>
    <property type="project" value="TreeGrafter"/>
</dbReference>
<dbReference type="RefSeq" id="WP_176163701.1">
    <property type="nucleotide sequence ID" value="NZ_CP054929.1"/>
</dbReference>
<feature type="domain" description="Sialidase" evidence="4">
    <location>
        <begin position="76"/>
        <end position="367"/>
    </location>
</feature>
<dbReference type="InterPro" id="IPR011040">
    <property type="entry name" value="Sialidase"/>
</dbReference>
<sequence>MIRSLVHRRRQWGAAALVVTVAAIPLTAKVWAGNDDKDTRATAACTTSTPFVSGTAGYHTFRIPALVRVGGGRSGVLVAFAEGRRSSAADHGDIEVVSRRSTDGGCRWGPLTRVSDNGRNVAGNPAPVVDPASGDIVLLTIRQSGSVTQPEIEAGGVAPGDSRRVYVQRSADAGATWSRATEITRSVKPAGWRWYATGPGHGIALTQRHPGRLVVAANHTTARGSGAHLLYSDDHGRSWRVGALDHHTDGRLRPDENAVAELPDGRLYVNARDQGGSHPATRLDTYSADGGTRFTAPYQPRPKLVAPVVKGALLYADDAACPALLFSAPEHPRERRHLTVRRSTDAGRTWAREAVVAAGPAAYSDLAPTGRDGVAVLYETGTTKSTERIELRRLTLTCR</sequence>
<dbReference type="CDD" id="cd15482">
    <property type="entry name" value="Sialidase_non-viral"/>
    <property type="match status" value="1"/>
</dbReference>
<organism evidence="5 6">
    <name type="scientific">Streptomyces buecherae</name>
    <dbReference type="NCBI Taxonomy" id="2763006"/>
    <lineage>
        <taxon>Bacteria</taxon>
        <taxon>Bacillati</taxon>
        <taxon>Actinomycetota</taxon>
        <taxon>Actinomycetes</taxon>
        <taxon>Kitasatosporales</taxon>
        <taxon>Streptomycetaceae</taxon>
        <taxon>Streptomyces</taxon>
    </lineage>
</organism>
<gene>
    <name evidence="5" type="ORF">HUT08_23455</name>
</gene>
<dbReference type="InterPro" id="IPR026856">
    <property type="entry name" value="Sialidase_fam"/>
</dbReference>
<dbReference type="GO" id="GO:0004308">
    <property type="term" value="F:exo-alpha-sialidase activity"/>
    <property type="evidence" value="ECO:0007669"/>
    <property type="project" value="UniProtKB-EC"/>
</dbReference>
<evidence type="ECO:0000313" key="6">
    <source>
        <dbReference type="Proteomes" id="UP000509303"/>
    </source>
</evidence>
<dbReference type="SUPFAM" id="SSF50939">
    <property type="entry name" value="Sialidases"/>
    <property type="match status" value="1"/>
</dbReference>
<evidence type="ECO:0000313" key="5">
    <source>
        <dbReference type="EMBL" id="QKW51994.1"/>
    </source>
</evidence>
<keyword evidence="6" id="KW-1185">Reference proteome</keyword>
<dbReference type="AlphaFoldDB" id="A0A7H8NC40"/>
<comment type="catalytic activity">
    <reaction evidence="1">
        <text>Hydrolysis of alpha-(2-&gt;3)-, alpha-(2-&gt;6)-, alpha-(2-&gt;8)- glycosidic linkages of terminal sialic acid residues in oligosaccharides, glycoproteins, glycolipids, colominic acid and synthetic substrates.</text>
        <dbReference type="EC" id="3.2.1.18"/>
    </reaction>
</comment>
<comment type="similarity">
    <text evidence="2">Belongs to the glycosyl hydrolase 33 family.</text>
</comment>
<dbReference type="PANTHER" id="PTHR10628">
    <property type="entry name" value="SIALIDASE"/>
    <property type="match status" value="1"/>
</dbReference>
<dbReference type="GO" id="GO:0005737">
    <property type="term" value="C:cytoplasm"/>
    <property type="evidence" value="ECO:0007669"/>
    <property type="project" value="TreeGrafter"/>
</dbReference>